<dbReference type="Gene3D" id="1.10.150.240">
    <property type="entry name" value="Putative phosphatase, domain 2"/>
    <property type="match status" value="1"/>
</dbReference>
<evidence type="ECO:0000313" key="2">
    <source>
        <dbReference type="Proteomes" id="UP001152519"/>
    </source>
</evidence>
<keyword evidence="2" id="KW-1185">Reference proteome</keyword>
<comment type="caution">
    <text evidence="1">The sequence shown here is derived from an EMBL/GenBank/DDBJ whole genome shotgun (WGS) entry which is preliminary data.</text>
</comment>
<dbReference type="Proteomes" id="UP001152519">
    <property type="component" value="Unassembled WGS sequence"/>
</dbReference>
<dbReference type="InterPro" id="IPR023198">
    <property type="entry name" value="PGP-like_dom2"/>
</dbReference>
<dbReference type="PANTHER" id="PTHR43434:SF16">
    <property type="entry name" value="BLL8046 PROTEIN"/>
    <property type="match status" value="1"/>
</dbReference>
<dbReference type="GO" id="GO:0005829">
    <property type="term" value="C:cytosol"/>
    <property type="evidence" value="ECO:0007669"/>
    <property type="project" value="TreeGrafter"/>
</dbReference>
<dbReference type="GO" id="GO:0006281">
    <property type="term" value="P:DNA repair"/>
    <property type="evidence" value="ECO:0007669"/>
    <property type="project" value="TreeGrafter"/>
</dbReference>
<proteinExistence type="predicted"/>
<dbReference type="GO" id="GO:0008967">
    <property type="term" value="F:phosphoglycolate phosphatase activity"/>
    <property type="evidence" value="ECO:0007669"/>
    <property type="project" value="TreeGrafter"/>
</dbReference>
<dbReference type="SUPFAM" id="SSF56784">
    <property type="entry name" value="HAD-like"/>
    <property type="match status" value="1"/>
</dbReference>
<dbReference type="EMBL" id="CAJSLV010000111">
    <property type="protein sequence ID" value="CAG6398783.1"/>
    <property type="molecule type" value="Genomic_DNA"/>
</dbReference>
<dbReference type="PANTHER" id="PTHR43434">
    <property type="entry name" value="PHOSPHOGLYCOLATE PHOSPHATASE"/>
    <property type="match status" value="1"/>
</dbReference>
<protein>
    <submittedName>
        <fullName evidence="1">Haloacid dehalogenase superfamily, subfamily IA, variant 3 with third motif having DD or ED/haloacid dehalogenase superfamily, subfamily IA, variant 1 with third motif having Dx(3-4)D or Dx(3-4)E</fullName>
    </submittedName>
</protein>
<gene>
    <name evidence="1" type="ORF">SCOCK_770006</name>
</gene>
<sequence length="234" mass="24159">MAMSESPVEDVGGAVLFGVDGTLMDTVYLHTVAWAEALRQRGRLVPAALVHRNIGMGTDALLDALLGTDRDRGGDAALSAAHDTLYAQYWSRVVPLPGAHDLVRACAVRGWQVVLASSATRGEAEVMVRALGAGDVIAAVATSADVPPGEPAPDVVRLALAKAGVPAERALFVGAAAWDGQAAAKAGVRCLGVLTGGWTRHELHEAGMDAVYDSPAELLARLDDSLLAAPPGWA</sequence>
<dbReference type="AlphaFoldDB" id="A0A9W4DYE1"/>
<organism evidence="1 2">
    <name type="scientific">Actinacidiphila cocklensis</name>
    <dbReference type="NCBI Taxonomy" id="887465"/>
    <lineage>
        <taxon>Bacteria</taxon>
        <taxon>Bacillati</taxon>
        <taxon>Actinomycetota</taxon>
        <taxon>Actinomycetes</taxon>
        <taxon>Kitasatosporales</taxon>
        <taxon>Streptomycetaceae</taxon>
        <taxon>Actinacidiphila</taxon>
    </lineage>
</organism>
<dbReference type="InterPro" id="IPR036412">
    <property type="entry name" value="HAD-like_sf"/>
</dbReference>
<dbReference type="Pfam" id="PF00702">
    <property type="entry name" value="Hydrolase"/>
    <property type="match status" value="1"/>
</dbReference>
<dbReference type="InterPro" id="IPR023214">
    <property type="entry name" value="HAD_sf"/>
</dbReference>
<reference evidence="1" key="1">
    <citation type="submission" date="2021-05" db="EMBL/GenBank/DDBJ databases">
        <authorList>
            <person name="Arsene-Ploetze F."/>
        </authorList>
    </citation>
    <scope>NUCLEOTIDE SEQUENCE</scope>
    <source>
        <strain evidence="1">DSM 42138</strain>
    </source>
</reference>
<dbReference type="InterPro" id="IPR050155">
    <property type="entry name" value="HAD-like_hydrolase_sf"/>
</dbReference>
<name>A0A9W4DYE1_9ACTN</name>
<dbReference type="Gene3D" id="3.40.50.1000">
    <property type="entry name" value="HAD superfamily/HAD-like"/>
    <property type="match status" value="1"/>
</dbReference>
<accession>A0A9W4DYE1</accession>
<evidence type="ECO:0000313" key="1">
    <source>
        <dbReference type="EMBL" id="CAG6398783.1"/>
    </source>
</evidence>